<keyword evidence="3" id="KW-1185">Reference proteome</keyword>
<reference evidence="2 3" key="1">
    <citation type="journal article" date="2024" name="Ann. Entomol. Soc. Am.">
        <title>Genomic analyses of the southern and eastern yellowjacket wasps (Hymenoptera: Vespidae) reveal evolutionary signatures of social life.</title>
        <authorList>
            <person name="Catto M.A."/>
            <person name="Caine P.B."/>
            <person name="Orr S.E."/>
            <person name="Hunt B.G."/>
            <person name="Goodisman M.A.D."/>
        </authorList>
    </citation>
    <scope>NUCLEOTIDE SEQUENCE [LARGE SCALE GENOMIC DNA]</scope>
    <source>
        <strain evidence="2">233</strain>
        <tissue evidence="2">Head and thorax</tissue>
    </source>
</reference>
<name>A0ABD2B9T8_VESSQ</name>
<sequence>MRFHLKFNTEKISNHNRCNMHDNFENESVKENDKLLIDAVRVYPHLYNHKDPNFKNHLMKKNSWKEIAFTFLNQI</sequence>
<dbReference type="EMBL" id="JAUDFV010000130">
    <property type="protein sequence ID" value="KAL2729482.1"/>
    <property type="molecule type" value="Genomic_DNA"/>
</dbReference>
<proteinExistence type="predicted"/>
<evidence type="ECO:0000313" key="2">
    <source>
        <dbReference type="EMBL" id="KAL2729482.1"/>
    </source>
</evidence>
<evidence type="ECO:0000259" key="1">
    <source>
        <dbReference type="Pfam" id="PF10545"/>
    </source>
</evidence>
<evidence type="ECO:0000313" key="3">
    <source>
        <dbReference type="Proteomes" id="UP001607302"/>
    </source>
</evidence>
<accession>A0ABD2B9T8</accession>
<gene>
    <name evidence="2" type="ORF">V1478_005772</name>
</gene>
<organism evidence="2 3">
    <name type="scientific">Vespula squamosa</name>
    <name type="common">Southern yellow jacket</name>
    <name type="synonym">Wasp</name>
    <dbReference type="NCBI Taxonomy" id="30214"/>
    <lineage>
        <taxon>Eukaryota</taxon>
        <taxon>Metazoa</taxon>
        <taxon>Ecdysozoa</taxon>
        <taxon>Arthropoda</taxon>
        <taxon>Hexapoda</taxon>
        <taxon>Insecta</taxon>
        <taxon>Pterygota</taxon>
        <taxon>Neoptera</taxon>
        <taxon>Endopterygota</taxon>
        <taxon>Hymenoptera</taxon>
        <taxon>Apocrita</taxon>
        <taxon>Aculeata</taxon>
        <taxon>Vespoidea</taxon>
        <taxon>Vespidae</taxon>
        <taxon>Vespinae</taxon>
        <taxon>Vespula</taxon>
    </lineage>
</organism>
<protein>
    <submittedName>
        <fullName evidence="2">Transcription factor Adf-1</fullName>
    </submittedName>
</protein>
<dbReference type="AlphaFoldDB" id="A0ABD2B9T8"/>
<comment type="caution">
    <text evidence="2">The sequence shown here is derived from an EMBL/GenBank/DDBJ whole genome shotgun (WGS) entry which is preliminary data.</text>
</comment>
<dbReference type="Pfam" id="PF10545">
    <property type="entry name" value="MADF_DNA_bdg"/>
    <property type="match status" value="1"/>
</dbReference>
<dbReference type="Proteomes" id="UP001607302">
    <property type="component" value="Unassembled WGS sequence"/>
</dbReference>
<dbReference type="InterPro" id="IPR006578">
    <property type="entry name" value="MADF-dom"/>
</dbReference>
<feature type="domain" description="MADF" evidence="1">
    <location>
        <begin position="36"/>
        <end position="68"/>
    </location>
</feature>